<evidence type="ECO:0000256" key="2">
    <source>
        <dbReference type="ARBA" id="ARBA00022722"/>
    </source>
</evidence>
<feature type="domain" description="Exonuclease VII large subunit C-terminal" evidence="7">
    <location>
        <begin position="129"/>
        <end position="441"/>
    </location>
</feature>
<dbReference type="InterPro" id="IPR003753">
    <property type="entry name" value="Exonuc_VII_L"/>
</dbReference>
<comment type="subcellular location">
    <subcellularLocation>
        <location evidence="5 6">Cytoplasm</location>
    </subcellularLocation>
</comment>
<dbReference type="GO" id="GO:0008855">
    <property type="term" value="F:exodeoxyribonuclease VII activity"/>
    <property type="evidence" value="ECO:0007669"/>
    <property type="project" value="UniProtKB-UniRule"/>
</dbReference>
<dbReference type="CDD" id="cd04489">
    <property type="entry name" value="ExoVII_LU_OBF"/>
    <property type="match status" value="1"/>
</dbReference>
<evidence type="ECO:0000256" key="5">
    <source>
        <dbReference type="HAMAP-Rule" id="MF_00378"/>
    </source>
</evidence>
<comment type="similarity">
    <text evidence="5 6">Belongs to the XseA family.</text>
</comment>
<dbReference type="InterPro" id="IPR025824">
    <property type="entry name" value="OB-fold_nuc-bd_dom"/>
</dbReference>
<evidence type="ECO:0000313" key="10">
    <source>
        <dbReference type="Proteomes" id="UP000032233"/>
    </source>
</evidence>
<dbReference type="HAMAP" id="MF_00378">
    <property type="entry name" value="Exonuc_7_L"/>
    <property type="match status" value="1"/>
</dbReference>
<keyword evidence="4 5" id="KW-0269">Exonuclease</keyword>
<sequence length="448" mass="49622">MKNLELFSQRQILSVSDLVAQLKKHTEGRFNFIWVEGEISGLARPASGHLYFSLKDDKSTLRAVFFRNRAGYLRFKPENGLKVLCQGKLSVYQPRGEVQLVVDSMEPRGSGALALAFEQIKKRLAEEGLFDQERKKPLPEFIRRVAVITSRSGAAVRDFIEVLHNRFAGIEVAVFPATVQGEKAPGQIIEALKELSQWDWPQVIVLTRGGGSPEDLWAFNDEDLARAIADCPLPVISAVGHEIDFTISDFVADHRAATPTAAAEMLAQPMAVLAQNAGGLEKRLLAAGQRLINQRRLALTSAVKGLSDPSRGLIDKRLRLDDLMMRAAAGVNANCHGKRKTLYQFEQGLHQKRPDRRLAHLKQKNTELGFRLLDALKTRLQSDRGRLENLKASLKALGPQAVLKRGYALVTGPDGKLLRQADPGLVDKEIKVRLAQGGLKARVEEIDT</sequence>
<dbReference type="GO" id="GO:0005737">
    <property type="term" value="C:cytoplasm"/>
    <property type="evidence" value="ECO:0007669"/>
    <property type="project" value="UniProtKB-SubCell"/>
</dbReference>
<keyword evidence="1 5" id="KW-0963">Cytoplasm</keyword>
<dbReference type="GO" id="GO:0003676">
    <property type="term" value="F:nucleic acid binding"/>
    <property type="evidence" value="ECO:0007669"/>
    <property type="project" value="InterPro"/>
</dbReference>
<comment type="caution">
    <text evidence="9">The sequence shown here is derived from an EMBL/GenBank/DDBJ whole genome shotgun (WGS) entry which is preliminary data.</text>
</comment>
<evidence type="ECO:0000313" key="9">
    <source>
        <dbReference type="EMBL" id="KIX13378.1"/>
    </source>
</evidence>
<proteinExistence type="inferred from homology"/>
<dbReference type="PANTHER" id="PTHR30008">
    <property type="entry name" value="EXODEOXYRIBONUCLEASE 7 LARGE SUBUNIT"/>
    <property type="match status" value="1"/>
</dbReference>
<comment type="catalytic activity">
    <reaction evidence="5 6">
        <text>Exonucleolytic cleavage in either 5'- to 3'- or 3'- to 5'-direction to yield nucleoside 5'-phosphates.</text>
        <dbReference type="EC" id="3.1.11.6"/>
    </reaction>
</comment>
<evidence type="ECO:0000256" key="6">
    <source>
        <dbReference type="RuleBase" id="RU004355"/>
    </source>
</evidence>
<dbReference type="EC" id="3.1.11.6" evidence="5"/>
<evidence type="ECO:0000259" key="7">
    <source>
        <dbReference type="Pfam" id="PF02601"/>
    </source>
</evidence>
<dbReference type="OrthoDB" id="9802795at2"/>
<evidence type="ECO:0000256" key="4">
    <source>
        <dbReference type="ARBA" id="ARBA00022839"/>
    </source>
</evidence>
<dbReference type="AlphaFoldDB" id="A0A0D2HS66"/>
<organism evidence="9 10">
    <name type="scientific">Dethiosulfatarculus sandiegensis</name>
    <dbReference type="NCBI Taxonomy" id="1429043"/>
    <lineage>
        <taxon>Bacteria</taxon>
        <taxon>Pseudomonadati</taxon>
        <taxon>Thermodesulfobacteriota</taxon>
        <taxon>Desulfarculia</taxon>
        <taxon>Desulfarculales</taxon>
        <taxon>Desulfarculaceae</taxon>
        <taxon>Dethiosulfatarculus</taxon>
    </lineage>
</organism>
<evidence type="ECO:0000256" key="3">
    <source>
        <dbReference type="ARBA" id="ARBA00022801"/>
    </source>
</evidence>
<dbReference type="GO" id="GO:0006308">
    <property type="term" value="P:DNA catabolic process"/>
    <property type="evidence" value="ECO:0007669"/>
    <property type="project" value="UniProtKB-UniRule"/>
</dbReference>
<dbReference type="Pfam" id="PF13742">
    <property type="entry name" value="tRNA_anti_2"/>
    <property type="match status" value="1"/>
</dbReference>
<dbReference type="STRING" id="1429043.X474_14390"/>
<reference evidence="9 10" key="1">
    <citation type="submission" date="2013-11" db="EMBL/GenBank/DDBJ databases">
        <title>Metagenomic analysis of a methanogenic consortium involved in long chain n-alkane degradation.</title>
        <authorList>
            <person name="Davidova I.A."/>
            <person name="Callaghan A.V."/>
            <person name="Wawrik B."/>
            <person name="Pruitt S."/>
            <person name="Marks C."/>
            <person name="Duncan K.E."/>
            <person name="Suflita J.M."/>
        </authorList>
    </citation>
    <scope>NUCLEOTIDE SEQUENCE [LARGE SCALE GENOMIC DNA]</scope>
    <source>
        <strain evidence="9 10">SPR</strain>
    </source>
</reference>
<comment type="function">
    <text evidence="5">Bidirectionally degrades single-stranded DNA into large acid-insoluble oligonucleotides, which are then degraded further into small acid-soluble oligonucleotides.</text>
</comment>
<feature type="domain" description="OB-fold nucleic acid binding" evidence="8">
    <location>
        <begin position="13"/>
        <end position="106"/>
    </location>
</feature>
<keyword evidence="2 5" id="KW-0540">Nuclease</keyword>
<dbReference type="InterPro" id="IPR020579">
    <property type="entry name" value="Exonuc_VII_lsu_C"/>
</dbReference>
<name>A0A0D2HS66_9BACT</name>
<dbReference type="Pfam" id="PF02601">
    <property type="entry name" value="Exonuc_VII_L"/>
    <property type="match status" value="1"/>
</dbReference>
<protein>
    <recommendedName>
        <fullName evidence="5">Exodeoxyribonuclease 7 large subunit</fullName>
        <ecNumber evidence="5">3.1.11.6</ecNumber>
    </recommendedName>
    <alternativeName>
        <fullName evidence="5">Exodeoxyribonuclease VII large subunit</fullName>
        <shortName evidence="5">Exonuclease VII large subunit</shortName>
    </alternativeName>
</protein>
<evidence type="ECO:0000256" key="1">
    <source>
        <dbReference type="ARBA" id="ARBA00022490"/>
    </source>
</evidence>
<dbReference type="FunCoup" id="A0A0D2HS66">
    <property type="interactions" value="335"/>
</dbReference>
<dbReference type="PATRIC" id="fig|1429043.3.peg.3050"/>
<dbReference type="PANTHER" id="PTHR30008:SF0">
    <property type="entry name" value="EXODEOXYRIBONUCLEASE 7 LARGE SUBUNIT"/>
    <property type="match status" value="1"/>
</dbReference>
<dbReference type="GO" id="GO:0009318">
    <property type="term" value="C:exodeoxyribonuclease VII complex"/>
    <property type="evidence" value="ECO:0007669"/>
    <property type="project" value="UniProtKB-UniRule"/>
</dbReference>
<gene>
    <name evidence="5" type="primary">xseA</name>
    <name evidence="9" type="ORF">X474_14390</name>
</gene>
<evidence type="ECO:0000259" key="8">
    <source>
        <dbReference type="Pfam" id="PF13742"/>
    </source>
</evidence>
<keyword evidence="10" id="KW-1185">Reference proteome</keyword>
<dbReference type="InParanoid" id="A0A0D2HS66"/>
<dbReference type="RefSeq" id="WP_044349440.1">
    <property type="nucleotide sequence ID" value="NZ_AZAC01000016.1"/>
</dbReference>
<accession>A0A0D2HS66</accession>
<comment type="subunit">
    <text evidence="5">Heterooligomer composed of large and small subunits.</text>
</comment>
<dbReference type="EMBL" id="AZAC01000016">
    <property type="protein sequence ID" value="KIX13378.1"/>
    <property type="molecule type" value="Genomic_DNA"/>
</dbReference>
<dbReference type="Proteomes" id="UP000032233">
    <property type="component" value="Unassembled WGS sequence"/>
</dbReference>
<dbReference type="NCBIfam" id="TIGR00237">
    <property type="entry name" value="xseA"/>
    <property type="match status" value="1"/>
</dbReference>
<keyword evidence="3 5" id="KW-0378">Hydrolase</keyword>